<dbReference type="Gene3D" id="3.40.50.300">
    <property type="entry name" value="P-loop containing nucleotide triphosphate hydrolases"/>
    <property type="match status" value="2"/>
</dbReference>
<accession>A0A1R1J7X7</accession>
<evidence type="ECO:0000256" key="6">
    <source>
        <dbReference type="SAM" id="MobiDB-lite"/>
    </source>
</evidence>
<dbReference type="EMBL" id="MTJZ01000031">
    <property type="protein sequence ID" value="OMG71393.1"/>
    <property type="molecule type" value="Genomic_DNA"/>
</dbReference>
<organism evidence="8 9">
    <name type="scientific">Burkholderia ubonensis</name>
    <dbReference type="NCBI Taxonomy" id="101571"/>
    <lineage>
        <taxon>Bacteria</taxon>
        <taxon>Pseudomonadati</taxon>
        <taxon>Pseudomonadota</taxon>
        <taxon>Betaproteobacteria</taxon>
        <taxon>Burkholderiales</taxon>
        <taxon>Burkholderiaceae</taxon>
        <taxon>Burkholderia</taxon>
        <taxon>Burkholderia cepacia complex</taxon>
    </lineage>
</organism>
<keyword evidence="2" id="KW-1003">Cell membrane</keyword>
<dbReference type="InterPro" id="IPR051539">
    <property type="entry name" value="T4SS-coupling_protein"/>
</dbReference>
<gene>
    <name evidence="8" type="ORF">BW685_21365</name>
</gene>
<comment type="caution">
    <text evidence="8">The sequence shown here is derived from an EMBL/GenBank/DDBJ whole genome shotgun (WGS) entry which is preliminary data.</text>
</comment>
<dbReference type="PANTHER" id="PTHR37937:SF1">
    <property type="entry name" value="CONJUGATIVE TRANSFER: DNA TRANSPORT"/>
    <property type="match status" value="1"/>
</dbReference>
<dbReference type="PANTHER" id="PTHR37937">
    <property type="entry name" value="CONJUGATIVE TRANSFER: DNA TRANSPORT"/>
    <property type="match status" value="1"/>
</dbReference>
<proteinExistence type="predicted"/>
<dbReference type="SMART" id="SM00382">
    <property type="entry name" value="AAA"/>
    <property type="match status" value="1"/>
</dbReference>
<comment type="subcellular location">
    <subcellularLocation>
        <location evidence="1">Cell membrane</location>
        <topology evidence="1">Multi-pass membrane protein</topology>
    </subcellularLocation>
</comment>
<dbReference type="InterPro" id="IPR027417">
    <property type="entry name" value="P-loop_NTPase"/>
</dbReference>
<dbReference type="Pfam" id="PF10412">
    <property type="entry name" value="TrwB_AAD_bind"/>
    <property type="match status" value="1"/>
</dbReference>
<dbReference type="InterPro" id="IPR003593">
    <property type="entry name" value="AAA+_ATPase"/>
</dbReference>
<protein>
    <recommendedName>
        <fullName evidence="7">AAA+ ATPase domain-containing protein</fullName>
    </recommendedName>
</protein>
<keyword evidence="5" id="KW-0472">Membrane</keyword>
<keyword evidence="4" id="KW-1133">Transmembrane helix</keyword>
<evidence type="ECO:0000256" key="3">
    <source>
        <dbReference type="ARBA" id="ARBA00022692"/>
    </source>
</evidence>
<feature type="compositionally biased region" description="Low complexity" evidence="6">
    <location>
        <begin position="19"/>
        <end position="28"/>
    </location>
</feature>
<dbReference type="AlphaFoldDB" id="A0A1R1J7X7"/>
<evidence type="ECO:0000256" key="4">
    <source>
        <dbReference type="ARBA" id="ARBA00022989"/>
    </source>
</evidence>
<evidence type="ECO:0000256" key="5">
    <source>
        <dbReference type="ARBA" id="ARBA00023136"/>
    </source>
</evidence>
<name>A0A1R1J7X7_9BURK</name>
<sequence>MSSSRDQIRAALGKPPLNAPVATGPAATPTQAAVDEAFPPIRLGTEVIPRDILMRHLLIYGASGAGKTQALQQVYRAVRKRDEPFIAVDHGGEMTQRIYREGVDVILNPKDVRGAHFSPFFEIKSTTDFENVADAMIQRQSAADAFWEDMAKFVLACVLEALWRLGPAFRTNEALLAYLVEGPQRGQDNKESLEWLLARTPAARFFDAGSERMLSNILSMVARSVAPLKHYLGHTGEPFSITDYALSWETPGACRRALLLTYTDANKAALAPLIAMQVRFFVQAALRLSENDDRNGYLFLDELASLPPMVILYDATEKLRKRGVAIIGGLQSNKQLERNDRYGIDGAASLRSNFFSILALGVADPHTAEEMSLTFGDVRAPETNRTDTYSEDSSSTSYATSMKTERLLLPVQFMLLKPLEGYLRIGGRREVVPLTGRHAIPYYKAPIVCPPEIARAETVLDLNAPWPGSDSPDPLTV</sequence>
<evidence type="ECO:0000313" key="9">
    <source>
        <dbReference type="Proteomes" id="UP000187194"/>
    </source>
</evidence>
<reference evidence="8 9" key="1">
    <citation type="submission" date="2017-01" db="EMBL/GenBank/DDBJ databases">
        <title>Phylogeographic, genomic and meropenem susceptibility analysis of Burkholderia ubonensis.</title>
        <authorList>
            <person name="Price E.P."/>
            <person name="Sarovich D.S."/>
            <person name="Webb J.R."/>
            <person name="Hall C.M."/>
            <person name="Sahl J.W."/>
            <person name="Kaestli M."/>
            <person name="Mayo M."/>
            <person name="Harrington G."/>
            <person name="Baker A.L."/>
            <person name="Sidak-Loftis L.C."/>
            <person name="Lummis M."/>
            <person name="Schupp J.M."/>
            <person name="Gillece J.D."/>
            <person name="Tuanyok A."/>
            <person name="Warner J."/>
            <person name="Busch J.D."/>
            <person name="Keim P."/>
            <person name="Currie B.J."/>
            <person name="Wagner D.M."/>
        </authorList>
    </citation>
    <scope>NUCLEOTIDE SEQUENCE [LARGE SCALE GENOMIC DNA]</scope>
    <source>
        <strain evidence="8 9">A21</strain>
    </source>
</reference>
<dbReference type="RefSeq" id="WP_076479632.1">
    <property type="nucleotide sequence ID" value="NZ_MTJZ01000031.1"/>
</dbReference>
<evidence type="ECO:0000256" key="1">
    <source>
        <dbReference type="ARBA" id="ARBA00004651"/>
    </source>
</evidence>
<keyword evidence="3" id="KW-0812">Transmembrane</keyword>
<dbReference type="InterPro" id="IPR019476">
    <property type="entry name" value="T4SS_TraD_DNA-bd"/>
</dbReference>
<evidence type="ECO:0000313" key="8">
    <source>
        <dbReference type="EMBL" id="OMG71393.1"/>
    </source>
</evidence>
<dbReference type="Proteomes" id="UP000187194">
    <property type="component" value="Unassembled WGS sequence"/>
</dbReference>
<evidence type="ECO:0000256" key="2">
    <source>
        <dbReference type="ARBA" id="ARBA00022475"/>
    </source>
</evidence>
<evidence type="ECO:0000259" key="7">
    <source>
        <dbReference type="SMART" id="SM00382"/>
    </source>
</evidence>
<feature type="domain" description="AAA+ ATPase" evidence="7">
    <location>
        <begin position="53"/>
        <end position="364"/>
    </location>
</feature>
<dbReference type="GO" id="GO:0005886">
    <property type="term" value="C:plasma membrane"/>
    <property type="evidence" value="ECO:0007669"/>
    <property type="project" value="UniProtKB-SubCell"/>
</dbReference>
<dbReference type="SUPFAM" id="SSF52540">
    <property type="entry name" value="P-loop containing nucleoside triphosphate hydrolases"/>
    <property type="match status" value="1"/>
</dbReference>
<feature type="region of interest" description="Disordered" evidence="6">
    <location>
        <begin position="1"/>
        <end position="28"/>
    </location>
</feature>
<dbReference type="CDD" id="cd01127">
    <property type="entry name" value="TrwB_TraG_TraD_VirD4"/>
    <property type="match status" value="1"/>
</dbReference>